<evidence type="ECO:0000313" key="2">
    <source>
        <dbReference type="Proteomes" id="UP001370348"/>
    </source>
</evidence>
<accession>A0ABZ2LW35</accession>
<gene>
    <name evidence="1" type="ORF">LZC94_35880</name>
</gene>
<sequence>MVLRTSLARTGIVRKIHEMARDYSLLDPGEEPWDVRILNLLPSSIDETQLDENLKLTPEERLLKMLAALRSIEAARGSR</sequence>
<dbReference type="EMBL" id="CP089984">
    <property type="protein sequence ID" value="WXB13212.1"/>
    <property type="molecule type" value="Genomic_DNA"/>
</dbReference>
<reference evidence="1 2" key="1">
    <citation type="submission" date="2021-12" db="EMBL/GenBank/DDBJ databases">
        <title>Discovery of the Pendulisporaceae a myxobacterial family with distinct sporulation behavior and unique specialized metabolism.</title>
        <authorList>
            <person name="Garcia R."/>
            <person name="Popoff A."/>
            <person name="Bader C.D."/>
            <person name="Loehr J."/>
            <person name="Walesch S."/>
            <person name="Walt C."/>
            <person name="Boldt J."/>
            <person name="Bunk B."/>
            <person name="Haeckl F.J.F.P.J."/>
            <person name="Gunesch A.P."/>
            <person name="Birkelbach J."/>
            <person name="Nuebel U."/>
            <person name="Pietschmann T."/>
            <person name="Bach T."/>
            <person name="Mueller R."/>
        </authorList>
    </citation>
    <scope>NUCLEOTIDE SEQUENCE [LARGE SCALE GENOMIC DNA]</scope>
    <source>
        <strain evidence="1 2">MSr11954</strain>
    </source>
</reference>
<name>A0ABZ2LW35_9BACT</name>
<evidence type="ECO:0000313" key="1">
    <source>
        <dbReference type="EMBL" id="WXB13212.1"/>
    </source>
</evidence>
<dbReference type="Proteomes" id="UP001370348">
    <property type="component" value="Chromosome"/>
</dbReference>
<dbReference type="RefSeq" id="WP_394822832.1">
    <property type="nucleotide sequence ID" value="NZ_CP089984.1"/>
</dbReference>
<protein>
    <submittedName>
        <fullName evidence="1">Uncharacterized protein</fullName>
    </submittedName>
</protein>
<keyword evidence="2" id="KW-1185">Reference proteome</keyword>
<organism evidence="1 2">
    <name type="scientific">Pendulispora albinea</name>
    <dbReference type="NCBI Taxonomy" id="2741071"/>
    <lineage>
        <taxon>Bacteria</taxon>
        <taxon>Pseudomonadati</taxon>
        <taxon>Myxococcota</taxon>
        <taxon>Myxococcia</taxon>
        <taxon>Myxococcales</taxon>
        <taxon>Sorangiineae</taxon>
        <taxon>Pendulisporaceae</taxon>
        <taxon>Pendulispora</taxon>
    </lineage>
</organism>
<proteinExistence type="predicted"/>